<dbReference type="GO" id="GO:0042742">
    <property type="term" value="P:defense response to bacterium"/>
    <property type="evidence" value="ECO:0007669"/>
    <property type="project" value="UniProtKB-KW"/>
</dbReference>
<evidence type="ECO:0000256" key="3">
    <source>
        <dbReference type="SAM" id="MobiDB-lite"/>
    </source>
</evidence>
<dbReference type="InterPro" id="IPR002502">
    <property type="entry name" value="Amidase_domain"/>
</dbReference>
<evidence type="ECO:0000259" key="4">
    <source>
        <dbReference type="SMART" id="SM00644"/>
    </source>
</evidence>
<reference evidence="5 6" key="1">
    <citation type="submission" date="2019-12" db="EMBL/GenBank/DDBJ databases">
        <title>Analysis of Enterococcus faecalis vB_EfaS-DELF1.</title>
        <authorList>
            <person name="Delfan A.S."/>
            <person name="Bouzari M."/>
            <person name="Wang R."/>
        </authorList>
    </citation>
    <scope>NUCLEOTIDE SEQUENCE [LARGE SCALE GENOMIC DNA]</scope>
</reference>
<keyword evidence="2" id="KW-0081">Bacteriolytic enzyme</keyword>
<dbReference type="EMBL" id="LC513943">
    <property type="protein sequence ID" value="BBQ04299.1"/>
    <property type="molecule type" value="Genomic_DNA"/>
</dbReference>
<dbReference type="GO" id="GO:0009253">
    <property type="term" value="P:peptidoglycan catabolic process"/>
    <property type="evidence" value="ECO:0007669"/>
    <property type="project" value="InterPro"/>
</dbReference>
<organism evidence="5 6">
    <name type="scientific">Enterococcus phage vB_EfaS-DELF1</name>
    <dbReference type="NCBI Taxonomy" id="2683673"/>
    <lineage>
        <taxon>Viruses</taxon>
        <taxon>Duplodnaviria</taxon>
        <taxon>Heunggongvirae</taxon>
        <taxon>Uroviricota</taxon>
        <taxon>Caudoviricetes</taxon>
        <taxon>Delfunavirus</taxon>
        <taxon>Delfunavirus delf1</taxon>
    </lineage>
</organism>
<accession>A0A5S9MQ13</accession>
<feature type="compositionally biased region" description="Low complexity" evidence="3">
    <location>
        <begin position="180"/>
        <end position="200"/>
    </location>
</feature>
<evidence type="ECO:0000256" key="2">
    <source>
        <dbReference type="ARBA" id="ARBA00022638"/>
    </source>
</evidence>
<protein>
    <submittedName>
        <fullName evidence="5">N-acetylmuramoyl-L-alanine amidase</fullName>
    </submittedName>
</protein>
<evidence type="ECO:0000313" key="6">
    <source>
        <dbReference type="Proteomes" id="UP000429954"/>
    </source>
</evidence>
<dbReference type="Proteomes" id="UP000429954">
    <property type="component" value="Segment"/>
</dbReference>
<evidence type="ECO:0000256" key="1">
    <source>
        <dbReference type="ARBA" id="ARBA00022529"/>
    </source>
</evidence>
<keyword evidence="6" id="KW-1185">Reference proteome</keyword>
<dbReference type="Pfam" id="PF01510">
    <property type="entry name" value="Amidase_2"/>
    <property type="match status" value="1"/>
</dbReference>
<feature type="region of interest" description="Disordered" evidence="3">
    <location>
        <begin position="180"/>
        <end position="210"/>
    </location>
</feature>
<dbReference type="InterPro" id="IPR036505">
    <property type="entry name" value="Amidase/PGRP_sf"/>
</dbReference>
<keyword evidence="1" id="KW-0929">Antimicrobial</keyword>
<dbReference type="SMART" id="SM00644">
    <property type="entry name" value="Ami_2"/>
    <property type="match status" value="1"/>
</dbReference>
<evidence type="ECO:0000313" key="5">
    <source>
        <dbReference type="EMBL" id="BBQ04299.1"/>
    </source>
</evidence>
<name>A0A5S9MQ13_9CAUD</name>
<dbReference type="GO" id="GO:0001897">
    <property type="term" value="P:symbiont-mediated cytolysis of host cell"/>
    <property type="evidence" value="ECO:0007669"/>
    <property type="project" value="UniProtKB-ARBA"/>
</dbReference>
<proteinExistence type="predicted"/>
<dbReference type="SUPFAM" id="SSF55846">
    <property type="entry name" value="N-acetylmuramoyl-L-alanine amidase-like"/>
    <property type="match status" value="1"/>
</dbReference>
<dbReference type="CDD" id="cd06583">
    <property type="entry name" value="PGRP"/>
    <property type="match status" value="1"/>
</dbReference>
<sequence length="342" mass="37802">MVEIINKTVTRGVAGRRGGAVKGVVFHNTWGNSTAKQEANRLAGMSNSQLAAGFAHYYIDKDTIWRTEDTFNGAWHTANSDGNMKYIGYEVCGNDQTPLKNFLQAEENTFWQIAQDLKYYGLPVNRNTIRLHPEFSATQCPKRSLIVHTGFNSTQVQPAHVINAMKDYIIKNVNKYYNNPNLKPDGKAPSTGGQTPPSGGNVTASNHSQHDKAVAASPAITVDGYTAKEDFFNTIAGNKLRAAGWMLPTKGGKAFNYGYVFIMDYNTGKELARQISKGIARPDVTKAYNVKGGNAYGLDCTFDLKHFKGKKVYVMFRRTNDKAGNTKGGHKDISFKNIYMTL</sequence>
<dbReference type="Gene3D" id="3.40.80.10">
    <property type="entry name" value="Peptidoglycan recognition protein-like"/>
    <property type="match status" value="1"/>
</dbReference>
<feature type="domain" description="N-acetylmuramoyl-L-alanine amidase" evidence="4">
    <location>
        <begin position="9"/>
        <end position="159"/>
    </location>
</feature>
<dbReference type="GO" id="GO:0008745">
    <property type="term" value="F:N-acetylmuramoyl-L-alanine amidase activity"/>
    <property type="evidence" value="ECO:0007669"/>
    <property type="project" value="InterPro"/>
</dbReference>